<feature type="transmembrane region" description="Helical" evidence="1">
    <location>
        <begin position="6"/>
        <end position="25"/>
    </location>
</feature>
<organism evidence="2 3">
    <name type="scientific">Lysinibacillus mangiferihumi</name>
    <dbReference type="NCBI Taxonomy" id="1130819"/>
    <lineage>
        <taxon>Bacteria</taxon>
        <taxon>Bacillati</taxon>
        <taxon>Bacillota</taxon>
        <taxon>Bacilli</taxon>
        <taxon>Bacillales</taxon>
        <taxon>Bacillaceae</taxon>
        <taxon>Lysinibacillus</taxon>
    </lineage>
</organism>
<evidence type="ECO:0000313" key="2">
    <source>
        <dbReference type="EMBL" id="TKI67818.1"/>
    </source>
</evidence>
<reference evidence="2 3" key="1">
    <citation type="submission" date="2019-04" db="EMBL/GenBank/DDBJ databases">
        <title>Lysinibacillus genome sequencing.</title>
        <authorList>
            <person name="Dunlap C."/>
        </authorList>
    </citation>
    <scope>NUCLEOTIDE SEQUENCE [LARGE SCALE GENOMIC DNA]</scope>
    <source>
        <strain evidence="2 3">CCTCC AB 2010389</strain>
    </source>
</reference>
<proteinExistence type="predicted"/>
<dbReference type="AlphaFoldDB" id="A0A4U2Z1C9"/>
<protein>
    <submittedName>
        <fullName evidence="2">YvrJ family protein</fullName>
    </submittedName>
</protein>
<keyword evidence="3" id="KW-1185">Reference proteome</keyword>
<dbReference type="Pfam" id="PF12841">
    <property type="entry name" value="YvrJ"/>
    <property type="match status" value="1"/>
</dbReference>
<evidence type="ECO:0000256" key="1">
    <source>
        <dbReference type="SAM" id="Phobius"/>
    </source>
</evidence>
<dbReference type="RefSeq" id="WP_107897617.1">
    <property type="nucleotide sequence ID" value="NZ_PYWM01000047.1"/>
</dbReference>
<keyword evidence="1" id="KW-1133">Transmembrane helix</keyword>
<dbReference type="EMBL" id="SZPU01000043">
    <property type="protein sequence ID" value="TKI67818.1"/>
    <property type="molecule type" value="Genomic_DNA"/>
</dbReference>
<dbReference type="InterPro" id="IPR024419">
    <property type="entry name" value="YvrJ"/>
</dbReference>
<evidence type="ECO:0000313" key="3">
    <source>
        <dbReference type="Proteomes" id="UP000308744"/>
    </source>
</evidence>
<keyword evidence="1" id="KW-0472">Membrane</keyword>
<accession>A0A4U2Z1C9</accession>
<dbReference type="Proteomes" id="UP000308744">
    <property type="component" value="Unassembled WGS sequence"/>
</dbReference>
<gene>
    <name evidence="2" type="ORF">FC756_12300</name>
</gene>
<keyword evidence="1" id="KW-0812">Transmembrane</keyword>
<name>A0A4U2Z1C9_9BACI</name>
<sequence length="50" mass="5620">MVETEVFQLIGNFGFPIAITIYLLVRFEGKIEGLRNAIDNLTDHLAGLKK</sequence>
<comment type="caution">
    <text evidence="2">The sequence shown here is derived from an EMBL/GenBank/DDBJ whole genome shotgun (WGS) entry which is preliminary data.</text>
</comment>